<dbReference type="InterPro" id="IPR025665">
    <property type="entry name" value="Beta-barrel_OMP_2"/>
</dbReference>
<keyword evidence="1" id="KW-0732">Signal</keyword>
<evidence type="ECO:0000256" key="1">
    <source>
        <dbReference type="SAM" id="SignalP"/>
    </source>
</evidence>
<proteinExistence type="predicted"/>
<accession>A0AAX2F307</accession>
<dbReference type="EMBL" id="FQWA01000008">
    <property type="protein sequence ID" value="SHF75830.1"/>
    <property type="molecule type" value="Genomic_DNA"/>
</dbReference>
<sequence>MNVTPKIGILATLLLVNANLFAQETPFKLGIRLGGGMSVNTGMDKILVPEDYYSNYSFKDKWQLTPTVSVFAQYHVDGSIIGLEGGFSYWQKASQLVYNDNKELNYKVTPRYNYIGVSALLKIYPWRKGFNISIGGRAGANLNGKGISYESNQEDSKFANYHFATIAETERLMKEKLTGQPDIAVGGGFGYEIGNQWALDLRYFHGLNSTIKTERNDYNWAEHSTHGQNIELSISYLFKL</sequence>
<comment type="caution">
    <text evidence="3">The sequence shown here is derived from an EMBL/GenBank/DDBJ whole genome shotgun (WGS) entry which is preliminary data.</text>
</comment>
<gene>
    <name evidence="3" type="ORF">SAMN05444364_10854</name>
</gene>
<dbReference type="Proteomes" id="UP000184105">
    <property type="component" value="Unassembled WGS sequence"/>
</dbReference>
<feature type="domain" description="Outer membrane protein beta-barrel" evidence="2">
    <location>
        <begin position="21"/>
        <end position="211"/>
    </location>
</feature>
<feature type="signal peptide" evidence="1">
    <location>
        <begin position="1"/>
        <end position="22"/>
    </location>
</feature>
<evidence type="ECO:0000313" key="4">
    <source>
        <dbReference type="Proteomes" id="UP000184105"/>
    </source>
</evidence>
<organism evidence="3 4">
    <name type="scientific">Prevotella scopos JCM 17725</name>
    <dbReference type="NCBI Taxonomy" id="1236518"/>
    <lineage>
        <taxon>Bacteria</taxon>
        <taxon>Pseudomonadati</taxon>
        <taxon>Bacteroidota</taxon>
        <taxon>Bacteroidia</taxon>
        <taxon>Bacteroidales</taxon>
        <taxon>Prevotellaceae</taxon>
        <taxon>Prevotella</taxon>
    </lineage>
</organism>
<dbReference type="Pfam" id="PF13568">
    <property type="entry name" value="OMP_b-brl_2"/>
    <property type="match status" value="1"/>
</dbReference>
<keyword evidence="4" id="KW-1185">Reference proteome</keyword>
<name>A0AAX2F307_9BACT</name>
<evidence type="ECO:0000259" key="2">
    <source>
        <dbReference type="Pfam" id="PF13568"/>
    </source>
</evidence>
<protein>
    <submittedName>
        <fullName evidence="3">Outer membrane protein beta-barrel domain-containing protein</fullName>
    </submittedName>
</protein>
<dbReference type="RefSeq" id="WP_025839572.1">
    <property type="nucleotide sequence ID" value="NZ_BAKP01000043.1"/>
</dbReference>
<feature type="chain" id="PRO_5043679417" evidence="1">
    <location>
        <begin position="23"/>
        <end position="240"/>
    </location>
</feature>
<reference evidence="3 4" key="1">
    <citation type="submission" date="2016-11" db="EMBL/GenBank/DDBJ databases">
        <authorList>
            <person name="Varghese N."/>
            <person name="Submissions S."/>
        </authorList>
    </citation>
    <scope>NUCLEOTIDE SEQUENCE [LARGE SCALE GENOMIC DNA]</scope>
    <source>
        <strain evidence="3 4">DSM 22613</strain>
    </source>
</reference>
<dbReference type="AlphaFoldDB" id="A0AAX2F307"/>
<evidence type="ECO:0000313" key="3">
    <source>
        <dbReference type="EMBL" id="SHF75830.1"/>
    </source>
</evidence>